<name>A0ABT4MVH6_GORRU</name>
<feature type="transmembrane region" description="Helical" evidence="1">
    <location>
        <begin position="289"/>
        <end position="312"/>
    </location>
</feature>
<protein>
    <submittedName>
        <fullName evidence="2">Antibiotic biosynthesis monooxygenase</fullName>
    </submittedName>
</protein>
<proteinExistence type="predicted"/>
<dbReference type="EMBL" id="JAPWIE010000004">
    <property type="protein sequence ID" value="MCZ4551009.1"/>
    <property type="molecule type" value="Genomic_DNA"/>
</dbReference>
<dbReference type="PANTHER" id="PTHR40057:SF1">
    <property type="entry name" value="SLR1162 PROTEIN"/>
    <property type="match status" value="1"/>
</dbReference>
<dbReference type="PANTHER" id="PTHR40057">
    <property type="entry name" value="SLR1162 PROTEIN"/>
    <property type="match status" value="1"/>
</dbReference>
<keyword evidence="2" id="KW-0503">Monooxygenase</keyword>
<evidence type="ECO:0000313" key="3">
    <source>
        <dbReference type="Proteomes" id="UP001067235"/>
    </source>
</evidence>
<keyword evidence="1" id="KW-0472">Membrane</keyword>
<dbReference type="GO" id="GO:0004497">
    <property type="term" value="F:monooxygenase activity"/>
    <property type="evidence" value="ECO:0007669"/>
    <property type="project" value="UniProtKB-KW"/>
</dbReference>
<comment type="caution">
    <text evidence="2">The sequence shown here is derived from an EMBL/GenBank/DDBJ whole genome shotgun (WGS) entry which is preliminary data.</text>
</comment>
<keyword evidence="1" id="KW-1133">Transmembrane helix</keyword>
<keyword evidence="1" id="KW-0812">Transmembrane</keyword>
<keyword evidence="3" id="KW-1185">Reference proteome</keyword>
<evidence type="ECO:0000256" key="1">
    <source>
        <dbReference type="SAM" id="Phobius"/>
    </source>
</evidence>
<keyword evidence="2" id="KW-0560">Oxidoreductase</keyword>
<dbReference type="RefSeq" id="WP_301571713.1">
    <property type="nucleotide sequence ID" value="NZ_JAPWIE010000004.1"/>
</dbReference>
<dbReference type="InterPro" id="IPR011008">
    <property type="entry name" value="Dimeric_a/b-barrel"/>
</dbReference>
<dbReference type="InterPro" id="IPR038762">
    <property type="entry name" value="ABM_predict"/>
</dbReference>
<feature type="transmembrane region" description="Helical" evidence="1">
    <location>
        <begin position="255"/>
        <end position="277"/>
    </location>
</feature>
<dbReference type="Proteomes" id="UP001067235">
    <property type="component" value="Unassembled WGS sequence"/>
</dbReference>
<accession>A0ABT4MVH6</accession>
<dbReference type="SUPFAM" id="SSF54909">
    <property type="entry name" value="Dimeric alpha+beta barrel"/>
    <property type="match status" value="2"/>
</dbReference>
<feature type="transmembrane region" description="Helical" evidence="1">
    <location>
        <begin position="216"/>
        <end position="235"/>
    </location>
</feature>
<evidence type="ECO:0000313" key="2">
    <source>
        <dbReference type="EMBL" id="MCZ4551009.1"/>
    </source>
</evidence>
<sequence>MPDEPGEATVLVTFHPAPPADFVAWVEEVSTAVAAQPGFVHVAAAEHLQQAISLSFTEEEALQTWLDSPGWSALLTSGVRSGIRREFSDLVIVDGEEPPMGVGVFVHRVEPANLSGFVSAQRKLMSLSAVAPGFEYSVLIGPRLAEPGIEEWTAVVKFRNDSLLAGWRESPARAGVLGELRSNLAQDFSESFETNSFGSIVRVTDGKSASTPEWKVGMMVLLVLYPTVMILSRFIGPSFDDWGAEPWLSMWMSQILSVSLLTYLLMPAATWVFAFWLDPERGSSAKVSVIGAVVVAVLYAATLAIFASVRWLQFWDYA</sequence>
<organism evidence="2 3">
    <name type="scientific">Gordonia rubripertincta</name>
    <name type="common">Rhodococcus corallinus</name>
    <dbReference type="NCBI Taxonomy" id="36822"/>
    <lineage>
        <taxon>Bacteria</taxon>
        <taxon>Bacillati</taxon>
        <taxon>Actinomycetota</taxon>
        <taxon>Actinomycetes</taxon>
        <taxon>Mycobacteriales</taxon>
        <taxon>Gordoniaceae</taxon>
        <taxon>Gordonia</taxon>
    </lineage>
</organism>
<gene>
    <name evidence="2" type="ORF">O4213_13530</name>
</gene>
<reference evidence="2" key="1">
    <citation type="submission" date="2022-12" db="EMBL/GenBank/DDBJ databases">
        <authorList>
            <person name="Krivoruchko A.V."/>
            <person name="Elkin A."/>
        </authorList>
    </citation>
    <scope>NUCLEOTIDE SEQUENCE</scope>
    <source>
        <strain evidence="2">IEGM 1388</strain>
    </source>
</reference>